<gene>
    <name evidence="3" type="ORF">JJJ17_03945</name>
</gene>
<keyword evidence="1" id="KW-0472">Membrane</keyword>
<evidence type="ECO:0000256" key="2">
    <source>
        <dbReference type="SAM" id="SignalP"/>
    </source>
</evidence>
<feature type="signal peptide" evidence="2">
    <location>
        <begin position="1"/>
        <end position="26"/>
    </location>
</feature>
<evidence type="ECO:0000313" key="4">
    <source>
        <dbReference type="Proteomes" id="UP000640485"/>
    </source>
</evidence>
<proteinExistence type="predicted"/>
<dbReference type="EMBL" id="JAEPRQ010000001">
    <property type="protein sequence ID" value="MBK4215073.1"/>
    <property type="molecule type" value="Genomic_DNA"/>
</dbReference>
<name>A0A934VZ98_9RHOB</name>
<reference evidence="3" key="1">
    <citation type="submission" date="2021-01" db="EMBL/GenBank/DDBJ databases">
        <title>Paracoccus amoyensis sp. nov., isolated from the surface seawater along the coast of Xiamen Island, China.</title>
        <authorList>
            <person name="Lyu L."/>
        </authorList>
    </citation>
    <scope>NUCLEOTIDE SEQUENCE</scope>
    <source>
        <strain evidence="3">MJ17</strain>
    </source>
</reference>
<keyword evidence="1" id="KW-1133">Transmembrane helix</keyword>
<keyword evidence="1" id="KW-0812">Transmembrane</keyword>
<dbReference type="RefSeq" id="WP_200683929.1">
    <property type="nucleotide sequence ID" value="NZ_JAEPRQ010000001.1"/>
</dbReference>
<dbReference type="InterPro" id="IPR022472">
    <property type="entry name" value="VPLPA-CTERM"/>
</dbReference>
<evidence type="ECO:0000313" key="3">
    <source>
        <dbReference type="EMBL" id="MBK4215073.1"/>
    </source>
</evidence>
<feature type="transmembrane region" description="Helical" evidence="1">
    <location>
        <begin position="176"/>
        <end position="197"/>
    </location>
</feature>
<protein>
    <submittedName>
        <fullName evidence="3">VPLPA-CTERM sorting domain-containing protein</fullName>
    </submittedName>
</protein>
<keyword evidence="4" id="KW-1185">Reference proteome</keyword>
<comment type="caution">
    <text evidence="3">The sequence shown here is derived from an EMBL/GenBank/DDBJ whole genome shotgun (WGS) entry which is preliminary data.</text>
</comment>
<sequence>MTIRKFATATSLAALASLAIASGASAATFTIDSGDITVSGADFCVPGDCTLDGAVNGGTFDLSSVGESVTLNDLFNWEILVTNPLATGFGAYGINVTLNFSSPSSASGDGEGLGGFVTLLGTVSAGALLWTVGTGSVDFAEGYQLAYELHDELEFGIGLETTTGASFTLTQIPAVVPLPATALLLMGGVGALGGVGYRRRRKAA</sequence>
<evidence type="ECO:0000256" key="1">
    <source>
        <dbReference type="SAM" id="Phobius"/>
    </source>
</evidence>
<dbReference type="NCBIfam" id="TIGR03370">
    <property type="entry name" value="VPLPA-CTERM"/>
    <property type="match status" value="1"/>
</dbReference>
<dbReference type="AlphaFoldDB" id="A0A934VZ98"/>
<keyword evidence="2" id="KW-0732">Signal</keyword>
<dbReference type="Proteomes" id="UP000640485">
    <property type="component" value="Unassembled WGS sequence"/>
</dbReference>
<feature type="chain" id="PRO_5038033889" evidence="2">
    <location>
        <begin position="27"/>
        <end position="204"/>
    </location>
</feature>
<organism evidence="3 4">
    <name type="scientific">Paracoccus caeni</name>
    <dbReference type="NCBI Taxonomy" id="657651"/>
    <lineage>
        <taxon>Bacteria</taxon>
        <taxon>Pseudomonadati</taxon>
        <taxon>Pseudomonadota</taxon>
        <taxon>Alphaproteobacteria</taxon>
        <taxon>Rhodobacterales</taxon>
        <taxon>Paracoccaceae</taxon>
        <taxon>Paracoccus</taxon>
    </lineage>
</organism>
<accession>A0A934VZ98</accession>